<evidence type="ECO:0000313" key="2">
    <source>
        <dbReference type="EMBL" id="GAA3890375.1"/>
    </source>
</evidence>
<dbReference type="PANTHER" id="PTHR33121:SF79">
    <property type="entry name" value="CYCLIC DI-GMP PHOSPHODIESTERASE PDED-RELATED"/>
    <property type="match status" value="1"/>
</dbReference>
<dbReference type="SMART" id="SM00052">
    <property type="entry name" value="EAL"/>
    <property type="match status" value="1"/>
</dbReference>
<evidence type="ECO:0000313" key="3">
    <source>
        <dbReference type="Proteomes" id="UP001500827"/>
    </source>
</evidence>
<keyword evidence="3" id="KW-1185">Reference proteome</keyword>
<dbReference type="RefSeq" id="WP_344698285.1">
    <property type="nucleotide sequence ID" value="NZ_BAABBM010000001.1"/>
</dbReference>
<dbReference type="InterPro" id="IPR050706">
    <property type="entry name" value="Cyclic-di-GMP_PDE-like"/>
</dbReference>
<gene>
    <name evidence="2" type="ORF">GCM10022276_06820</name>
</gene>
<dbReference type="CDD" id="cd01948">
    <property type="entry name" value="EAL"/>
    <property type="match status" value="1"/>
</dbReference>
<organism evidence="2 3">
    <name type="scientific">Sphingomonas limnosediminicola</name>
    <dbReference type="NCBI Taxonomy" id="940133"/>
    <lineage>
        <taxon>Bacteria</taxon>
        <taxon>Pseudomonadati</taxon>
        <taxon>Pseudomonadota</taxon>
        <taxon>Alphaproteobacteria</taxon>
        <taxon>Sphingomonadales</taxon>
        <taxon>Sphingomonadaceae</taxon>
        <taxon>Sphingomonas</taxon>
    </lineage>
</organism>
<dbReference type="Gene3D" id="3.20.20.450">
    <property type="entry name" value="EAL domain"/>
    <property type="match status" value="1"/>
</dbReference>
<name>A0ABP7L0I6_9SPHN</name>
<reference evidence="3" key="1">
    <citation type="journal article" date="2019" name="Int. J. Syst. Evol. Microbiol.">
        <title>The Global Catalogue of Microorganisms (GCM) 10K type strain sequencing project: providing services to taxonomists for standard genome sequencing and annotation.</title>
        <authorList>
            <consortium name="The Broad Institute Genomics Platform"/>
            <consortium name="The Broad Institute Genome Sequencing Center for Infectious Disease"/>
            <person name="Wu L."/>
            <person name="Ma J."/>
        </authorList>
    </citation>
    <scope>NUCLEOTIDE SEQUENCE [LARGE SCALE GENOMIC DNA]</scope>
    <source>
        <strain evidence="3">JCM 17543</strain>
    </source>
</reference>
<dbReference type="SUPFAM" id="SSF141868">
    <property type="entry name" value="EAL domain-like"/>
    <property type="match status" value="1"/>
</dbReference>
<protein>
    <recommendedName>
        <fullName evidence="1">EAL domain-containing protein</fullName>
    </recommendedName>
</protein>
<dbReference type="PANTHER" id="PTHR33121">
    <property type="entry name" value="CYCLIC DI-GMP PHOSPHODIESTERASE PDEF"/>
    <property type="match status" value="1"/>
</dbReference>
<dbReference type="PROSITE" id="PS50883">
    <property type="entry name" value="EAL"/>
    <property type="match status" value="1"/>
</dbReference>
<comment type="caution">
    <text evidence="2">The sequence shown here is derived from an EMBL/GenBank/DDBJ whole genome shotgun (WGS) entry which is preliminary data.</text>
</comment>
<dbReference type="EMBL" id="BAABBM010000001">
    <property type="protein sequence ID" value="GAA3890375.1"/>
    <property type="molecule type" value="Genomic_DNA"/>
</dbReference>
<dbReference type="InterPro" id="IPR001633">
    <property type="entry name" value="EAL_dom"/>
</dbReference>
<dbReference type="InterPro" id="IPR035919">
    <property type="entry name" value="EAL_sf"/>
</dbReference>
<proteinExistence type="predicted"/>
<dbReference type="Pfam" id="PF00563">
    <property type="entry name" value="EAL"/>
    <property type="match status" value="1"/>
</dbReference>
<accession>A0ABP7L0I6</accession>
<dbReference type="Proteomes" id="UP001500827">
    <property type="component" value="Unassembled WGS sequence"/>
</dbReference>
<sequence>MRRKGDGKLLAGFEKALEGQRLNMVYQPKVSLRDGHLTRVEALVRWDDPEFGPVEPSRFVPLAEQHGLIDDLTQWGLRTILKQWIDWREEGIDTCLAFNISALSLQHLDFPDLVERMCRALDVPTDRLVLELTEGATQPLIKLMDTLTRFRIKGIGLAIDDFGTGYSSILQLRHLPFTELKIDQAFVADLGRSRDCRLIIQAVVDLAHGLGLSATAEGVETVEQLRLVHELGCDVAQGYLISPPLPPHMLGEWKRDFRKRWPSLVGNDELALWREVELDTLREG</sequence>
<evidence type="ECO:0000259" key="1">
    <source>
        <dbReference type="PROSITE" id="PS50883"/>
    </source>
</evidence>
<feature type="domain" description="EAL" evidence="1">
    <location>
        <begin position="6"/>
        <end position="258"/>
    </location>
</feature>